<dbReference type="PROSITE" id="PS51318">
    <property type="entry name" value="TAT"/>
    <property type="match status" value="1"/>
</dbReference>
<evidence type="ECO:0000313" key="5">
    <source>
        <dbReference type="EMBL" id="GID54435.1"/>
    </source>
</evidence>
<dbReference type="InterPro" id="IPR019791">
    <property type="entry name" value="Haem_peroxidase_animal"/>
</dbReference>
<protein>
    <submittedName>
        <fullName evidence="5">Myeloperoxidase</fullName>
    </submittedName>
</protein>
<gene>
    <name evidence="5" type="ORF">Aco03nite_028390</name>
</gene>
<keyword evidence="3" id="KW-0325">Glycoprotein</keyword>
<dbReference type="Gene3D" id="1.10.640.10">
    <property type="entry name" value="Haem peroxidase domain superfamily, animal type"/>
    <property type="match status" value="1"/>
</dbReference>
<sequence>MADMTIERRTVLAGSAAAAVAASAVSAGGCPFGGAAAHAAPRAPRDWKHAVAAVTRGCDIAVRSGGGRSREGRFGVMFKNAPAFQPPEDLLRSLAAQMGEPTGPNPVDFDNPRIPAGFTFLGQFIDHDMTLDRTPLAEARADPLALVNFDTPHFDLGSLYGRGPRLDPDLYEADRTRLRVVRNANGVDDLPRRADGAAYLGDPRNDENLIVAQLHVAFAKFHNRLLERRIARNLADAQRLTRWHFQWIIVHDFLEKVVGTEVIGRYLGRLGRVRNEHYRPRNRNRPFMPIEYSVAAYRFGHSMVRSGYLLNNRTTPPGAAAIFGQEGFDLRGNRPLPANLEIDWWHFFDVPGKPGTPRNQSRRIDGSLSLPLFNLPSTVVDDEVVSLAERNLLRGSRLGLPSGQDVATRMGVTPLTNGELGLPDAANPGWKGRAPLWFYVLKEAELTYAGQRLGPVGGRIVAEVILGILAMDRAGYLSVNPFWRPSAPIAPLLGQFRTGDLLKFALNL</sequence>
<dbReference type="PANTHER" id="PTHR11475">
    <property type="entry name" value="OXIDASE/PEROXIDASE"/>
    <property type="match status" value="1"/>
</dbReference>
<dbReference type="Pfam" id="PF03098">
    <property type="entry name" value="An_peroxidase"/>
    <property type="match status" value="1"/>
</dbReference>
<comment type="subcellular location">
    <subcellularLocation>
        <location evidence="1">Secreted</location>
    </subcellularLocation>
</comment>
<dbReference type="CDD" id="cd09819">
    <property type="entry name" value="An_peroxidase_bacterial_1"/>
    <property type="match status" value="1"/>
</dbReference>
<reference evidence="5 6" key="1">
    <citation type="submission" date="2021-01" db="EMBL/GenBank/DDBJ databases">
        <title>Whole genome shotgun sequence of Actinoplanes couchii NBRC 106145.</title>
        <authorList>
            <person name="Komaki H."/>
            <person name="Tamura T."/>
        </authorList>
    </citation>
    <scope>NUCLEOTIDE SEQUENCE [LARGE SCALE GENOMIC DNA]</scope>
    <source>
        <strain evidence="5 6">NBRC 106145</strain>
    </source>
</reference>
<evidence type="ECO:0000256" key="4">
    <source>
        <dbReference type="SAM" id="SignalP"/>
    </source>
</evidence>
<proteinExistence type="predicted"/>
<keyword evidence="6" id="KW-1185">Reference proteome</keyword>
<dbReference type="Proteomes" id="UP000612282">
    <property type="component" value="Unassembled WGS sequence"/>
</dbReference>
<keyword evidence="2" id="KW-0964">Secreted</keyword>
<dbReference type="SUPFAM" id="SSF48113">
    <property type="entry name" value="Heme-dependent peroxidases"/>
    <property type="match status" value="1"/>
</dbReference>
<keyword evidence="4" id="KW-0732">Signal</keyword>
<dbReference type="InterPro" id="IPR006311">
    <property type="entry name" value="TAT_signal"/>
</dbReference>
<feature type="chain" id="PRO_5047321571" evidence="4">
    <location>
        <begin position="28"/>
        <end position="508"/>
    </location>
</feature>
<dbReference type="PROSITE" id="PS50292">
    <property type="entry name" value="PEROXIDASE_3"/>
    <property type="match status" value="1"/>
</dbReference>
<organism evidence="5 6">
    <name type="scientific">Actinoplanes couchii</name>
    <dbReference type="NCBI Taxonomy" id="403638"/>
    <lineage>
        <taxon>Bacteria</taxon>
        <taxon>Bacillati</taxon>
        <taxon>Actinomycetota</taxon>
        <taxon>Actinomycetes</taxon>
        <taxon>Micromonosporales</taxon>
        <taxon>Micromonosporaceae</taxon>
        <taxon>Actinoplanes</taxon>
    </lineage>
</organism>
<dbReference type="PANTHER" id="PTHR11475:SF4">
    <property type="entry name" value="CHORION PEROXIDASE"/>
    <property type="match status" value="1"/>
</dbReference>
<evidence type="ECO:0000256" key="1">
    <source>
        <dbReference type="ARBA" id="ARBA00004613"/>
    </source>
</evidence>
<comment type="caution">
    <text evidence="5">The sequence shown here is derived from an EMBL/GenBank/DDBJ whole genome shotgun (WGS) entry which is preliminary data.</text>
</comment>
<dbReference type="EMBL" id="BOMG01000041">
    <property type="protein sequence ID" value="GID54435.1"/>
    <property type="molecule type" value="Genomic_DNA"/>
</dbReference>
<accession>A0ABQ3X7P8</accession>
<dbReference type="InterPro" id="IPR010255">
    <property type="entry name" value="Haem_peroxidase_sf"/>
</dbReference>
<evidence type="ECO:0000313" key="6">
    <source>
        <dbReference type="Proteomes" id="UP000612282"/>
    </source>
</evidence>
<feature type="signal peptide" evidence="4">
    <location>
        <begin position="1"/>
        <end position="27"/>
    </location>
</feature>
<dbReference type="RefSeq" id="WP_203795541.1">
    <property type="nucleotide sequence ID" value="NZ_BAAAQE010000035.1"/>
</dbReference>
<evidence type="ECO:0000256" key="3">
    <source>
        <dbReference type="ARBA" id="ARBA00023180"/>
    </source>
</evidence>
<name>A0ABQ3X7P8_9ACTN</name>
<evidence type="ECO:0000256" key="2">
    <source>
        <dbReference type="ARBA" id="ARBA00022525"/>
    </source>
</evidence>
<dbReference type="InterPro" id="IPR037120">
    <property type="entry name" value="Haem_peroxidase_sf_animal"/>
</dbReference>